<keyword evidence="3" id="KW-1185">Reference proteome</keyword>
<dbReference type="EMBL" id="CP020771">
    <property type="protein sequence ID" value="ARI84646.1"/>
    <property type="molecule type" value="Genomic_DNA"/>
</dbReference>
<gene>
    <name evidence="1" type="ORF">BH695_0050</name>
    <name evidence="2" type="ORF">BH695_5367</name>
</gene>
<evidence type="ECO:0000313" key="1">
    <source>
        <dbReference type="EMBL" id="ARI79333.1"/>
    </source>
</evidence>
<evidence type="ECO:0000313" key="2">
    <source>
        <dbReference type="EMBL" id="ARI84646.1"/>
    </source>
</evidence>
<organism evidence="1 3">
    <name type="scientific">Microcystis aeruginosa PCC 7806SL</name>
    <dbReference type="NCBI Taxonomy" id="1903187"/>
    <lineage>
        <taxon>Bacteria</taxon>
        <taxon>Bacillati</taxon>
        <taxon>Cyanobacteriota</taxon>
        <taxon>Cyanophyceae</taxon>
        <taxon>Oscillatoriophycideae</taxon>
        <taxon>Chroococcales</taxon>
        <taxon>Microcystaceae</taxon>
        <taxon>Microcystis</taxon>
    </lineage>
</organism>
<dbReference type="EMBL" id="CP020771">
    <property type="protein sequence ID" value="ARI79333.1"/>
    <property type="molecule type" value="Genomic_DNA"/>
</dbReference>
<name>A0AB33BI24_MICA7</name>
<protein>
    <submittedName>
        <fullName evidence="1">Uncharacterized protein</fullName>
    </submittedName>
</protein>
<reference evidence="1 3" key="1">
    <citation type="journal article" date="2018" name="Harmful Algae">
        <title>The highly heterogeneous methylated genomes and diverse restriction-modification systems of bloom-forming Microcystis.</title>
        <authorList>
            <person name="Zhao L."/>
            <person name="Song Y."/>
            <person name="Li L."/>
            <person name="Gan N."/>
            <person name="Brand J.J."/>
            <person name="Song L."/>
        </authorList>
    </citation>
    <scope>NUCLEOTIDE SEQUENCE [LARGE SCALE GENOMIC DNA]</scope>
    <source>
        <strain evidence="1 3">PCC 7806SL</strain>
    </source>
</reference>
<proteinExistence type="predicted"/>
<accession>A0AB33BI24</accession>
<dbReference type="AlphaFoldDB" id="A0AB33BI24"/>
<dbReference type="Proteomes" id="UP000192439">
    <property type="component" value="Chromosome"/>
</dbReference>
<evidence type="ECO:0000313" key="3">
    <source>
        <dbReference type="Proteomes" id="UP000192439"/>
    </source>
</evidence>
<sequence length="52" mass="5961">MFPNQFARNYPWISNSNRLISPLPEAPLAFSADAIQWPESWQNKTPVLTTTI</sequence>